<evidence type="ECO:0000313" key="2">
    <source>
        <dbReference type="EMBL" id="ANJ73040.1"/>
    </source>
</evidence>
<dbReference type="PANTHER" id="PTHR20883">
    <property type="entry name" value="PHYTANOYL-COA DIOXYGENASE DOMAIN CONTAINING 1"/>
    <property type="match status" value="1"/>
</dbReference>
<proteinExistence type="predicted"/>
<dbReference type="EMBL" id="CP016022">
    <property type="protein sequence ID" value="ANJ73040.1"/>
    <property type="molecule type" value="Genomic_DNA"/>
</dbReference>
<dbReference type="Gene3D" id="2.60.120.620">
    <property type="entry name" value="q2cbj1_9rhob like domain"/>
    <property type="match status" value="1"/>
</dbReference>
<dbReference type="Proteomes" id="UP000078572">
    <property type="component" value="Chromosome 1"/>
</dbReference>
<comment type="cofactor">
    <cofactor evidence="1">
        <name>Fe(2+)</name>
        <dbReference type="ChEBI" id="CHEBI:29033"/>
    </cofactor>
</comment>
<dbReference type="OrthoDB" id="9791262at2"/>
<accession>A0A191ZXY6</accession>
<dbReference type="GO" id="GO:0005506">
    <property type="term" value="F:iron ion binding"/>
    <property type="evidence" value="ECO:0007669"/>
    <property type="project" value="UniProtKB-ARBA"/>
</dbReference>
<dbReference type="Pfam" id="PF05721">
    <property type="entry name" value="PhyH"/>
    <property type="match status" value="1"/>
</dbReference>
<dbReference type="PANTHER" id="PTHR20883:SF48">
    <property type="entry name" value="ECTOINE DIOXYGENASE"/>
    <property type="match status" value="1"/>
</dbReference>
<keyword evidence="3" id="KW-1185">Reference proteome</keyword>
<dbReference type="GO" id="GO:0016706">
    <property type="term" value="F:2-oxoglutarate-dependent dioxygenase activity"/>
    <property type="evidence" value="ECO:0007669"/>
    <property type="project" value="UniProtKB-ARBA"/>
</dbReference>
<name>A0A191ZXY6_9RALS</name>
<dbReference type="GeneID" id="61526630"/>
<dbReference type="AlphaFoldDB" id="A0A191ZXY6"/>
<sequence>MSGDFLADGYTIVPNVLANAACERLADKLQTNGAGTRELLSQPWCAELAVTLHQHHALAPLIPASHVAVQCTGFNKSAEQNWLVAIHQDLSIPVAECVNDPSLTGWSEKHGQLYVQPPHDVLEDLIAVRLHLDDCGQAEGPLRVVPGSHRQGRASQTEMLGTRDRLGEVTCLADRGGVLLMRPLLLHASSKVTSGRPRRVLHFVYGPRTLPFGLRWSSDRRD</sequence>
<evidence type="ECO:0000256" key="1">
    <source>
        <dbReference type="ARBA" id="ARBA00001954"/>
    </source>
</evidence>
<dbReference type="SUPFAM" id="SSF51197">
    <property type="entry name" value="Clavaminate synthase-like"/>
    <property type="match status" value="1"/>
</dbReference>
<keyword evidence="2" id="KW-0560">Oxidoreductase</keyword>
<dbReference type="RefSeq" id="WP_064804139.1">
    <property type="nucleotide sequence ID" value="NZ_CP016022.1"/>
</dbReference>
<organism evidence="2 3">
    <name type="scientific">Ralstonia insidiosa</name>
    <dbReference type="NCBI Taxonomy" id="190721"/>
    <lineage>
        <taxon>Bacteria</taxon>
        <taxon>Pseudomonadati</taxon>
        <taxon>Pseudomonadota</taxon>
        <taxon>Betaproteobacteria</taxon>
        <taxon>Burkholderiales</taxon>
        <taxon>Burkholderiaceae</taxon>
        <taxon>Ralstonia</taxon>
    </lineage>
</organism>
<protein>
    <submittedName>
        <fullName evidence="2">Phytanoyl-CoA dioxygenase</fullName>
    </submittedName>
</protein>
<keyword evidence="2" id="KW-0223">Dioxygenase</keyword>
<gene>
    <name evidence="2" type="ORF">A9Y76_11420</name>
</gene>
<dbReference type="InterPro" id="IPR008775">
    <property type="entry name" value="Phytyl_CoA_dOase-like"/>
</dbReference>
<reference evidence="3" key="1">
    <citation type="submission" date="2016-06" db="EMBL/GenBank/DDBJ databases">
        <authorList>
            <person name="Xu Y."/>
            <person name="Nagy A."/>
            <person name="Yan X."/>
            <person name="Kim S.W."/>
            <person name="Haley B."/>
            <person name="Liu N.T."/>
            <person name="Nou X."/>
        </authorList>
    </citation>
    <scope>NUCLEOTIDE SEQUENCE [LARGE SCALE GENOMIC DNA]</scope>
    <source>
        <strain evidence="3">ATCC 49129</strain>
    </source>
</reference>
<evidence type="ECO:0000313" key="3">
    <source>
        <dbReference type="Proteomes" id="UP000078572"/>
    </source>
</evidence>